<accession>A0ABV0UMU6</accession>
<feature type="non-terminal residue" evidence="2">
    <location>
        <position position="1"/>
    </location>
</feature>
<evidence type="ECO:0000256" key="1">
    <source>
        <dbReference type="SAM" id="MobiDB-lite"/>
    </source>
</evidence>
<keyword evidence="3" id="KW-1185">Reference proteome</keyword>
<dbReference type="Proteomes" id="UP001482620">
    <property type="component" value="Unassembled WGS sequence"/>
</dbReference>
<protein>
    <submittedName>
        <fullName evidence="2">Uncharacterized protein</fullName>
    </submittedName>
</protein>
<gene>
    <name evidence="2" type="ORF">ILYODFUR_033943</name>
</gene>
<feature type="region of interest" description="Disordered" evidence="1">
    <location>
        <begin position="64"/>
        <end position="84"/>
    </location>
</feature>
<name>A0ABV0UMU6_9TELE</name>
<proteinExistence type="predicted"/>
<dbReference type="EMBL" id="JAHRIQ010075467">
    <property type="protein sequence ID" value="MEQ2246014.1"/>
    <property type="molecule type" value="Genomic_DNA"/>
</dbReference>
<organism evidence="2 3">
    <name type="scientific">Ilyodon furcidens</name>
    <name type="common">goldbreast splitfin</name>
    <dbReference type="NCBI Taxonomy" id="33524"/>
    <lineage>
        <taxon>Eukaryota</taxon>
        <taxon>Metazoa</taxon>
        <taxon>Chordata</taxon>
        <taxon>Craniata</taxon>
        <taxon>Vertebrata</taxon>
        <taxon>Euteleostomi</taxon>
        <taxon>Actinopterygii</taxon>
        <taxon>Neopterygii</taxon>
        <taxon>Teleostei</taxon>
        <taxon>Neoteleostei</taxon>
        <taxon>Acanthomorphata</taxon>
        <taxon>Ovalentaria</taxon>
        <taxon>Atherinomorphae</taxon>
        <taxon>Cyprinodontiformes</taxon>
        <taxon>Goodeidae</taxon>
        <taxon>Ilyodon</taxon>
    </lineage>
</organism>
<evidence type="ECO:0000313" key="2">
    <source>
        <dbReference type="EMBL" id="MEQ2246014.1"/>
    </source>
</evidence>
<reference evidence="2 3" key="1">
    <citation type="submission" date="2021-06" db="EMBL/GenBank/DDBJ databases">
        <authorList>
            <person name="Palmer J.M."/>
        </authorList>
    </citation>
    <scope>NUCLEOTIDE SEQUENCE [LARGE SCALE GENOMIC DNA]</scope>
    <source>
        <strain evidence="3">if_2019</strain>
        <tissue evidence="2">Muscle</tissue>
    </source>
</reference>
<comment type="caution">
    <text evidence="2">The sequence shown here is derived from an EMBL/GenBank/DDBJ whole genome shotgun (WGS) entry which is preliminary data.</text>
</comment>
<evidence type="ECO:0000313" key="3">
    <source>
        <dbReference type="Proteomes" id="UP001482620"/>
    </source>
</evidence>
<sequence>GKLSTQDGLVFRDDRFVIPDSLQEDITQRIHSSHLGDRGMPQERKRLCIPARETGIQNYCNTPVQGLDTSQDKHRLKTTLNKET</sequence>